<evidence type="ECO:0000313" key="2">
    <source>
        <dbReference type="EMBL" id="CAD8093333.1"/>
    </source>
</evidence>
<protein>
    <recommendedName>
        <fullName evidence="4">Transmembrane protein</fullName>
    </recommendedName>
</protein>
<sequence length="527" mass="61888">MNKFTHTFRQKHLESLYQKGKQDYCYNGFKKVTFITLIMILMRLITFGQQNNVIGILVASISLLIIFVMSILIMRFYQSGTIFCMIFINNLLILIQLQDQSDQTNQFILGTNVAIAHSSILLIIDYKLTLLNIFFQTALKLFIAALLDGNIDITSIILSICCPICFISVVHTIEKQKRLLFLSNNQGNDWHCLLPSIISDPFILFTYDEERMCFRYKNSNQIDHFPYSSFELQAEENFRQFLRMSLIGNITTEQFILNRIEKQTKFFDLNQFTLKPNDYDSTDFEEKSILLAELYHLEDNFLIVLEQSKHRAQTLQSTKDNLINLIGKHQQLVQNFLKKQGQIINHCILSQSNKIQLIHQLKLHHMYFQSKYKISNSFSQIQFTSETVNANFKQLFLSIISLFKIAYKDYNFYFDCSETQYDVVHYKDMAQDFIVQLMQVTLRKTNNDFKTQTKILLHSKSELLFIRIICINTYLLAEHLNKNLVIKNFLKFHSPQLEVKVTEGGVFIELYKDVSILKSFDKFESFS</sequence>
<keyword evidence="3" id="KW-1185">Reference proteome</keyword>
<organism evidence="2 3">
    <name type="scientific">Paramecium primaurelia</name>
    <dbReference type="NCBI Taxonomy" id="5886"/>
    <lineage>
        <taxon>Eukaryota</taxon>
        <taxon>Sar</taxon>
        <taxon>Alveolata</taxon>
        <taxon>Ciliophora</taxon>
        <taxon>Intramacronucleata</taxon>
        <taxon>Oligohymenophorea</taxon>
        <taxon>Peniculida</taxon>
        <taxon>Parameciidae</taxon>
        <taxon>Paramecium</taxon>
    </lineage>
</organism>
<name>A0A8S1NVA2_PARPR</name>
<keyword evidence="1" id="KW-0472">Membrane</keyword>
<dbReference type="EMBL" id="CAJJDM010000096">
    <property type="protein sequence ID" value="CAD8093333.1"/>
    <property type="molecule type" value="Genomic_DNA"/>
</dbReference>
<evidence type="ECO:0000313" key="3">
    <source>
        <dbReference type="Proteomes" id="UP000688137"/>
    </source>
</evidence>
<feature type="transmembrane region" description="Helical" evidence="1">
    <location>
        <begin position="28"/>
        <end position="47"/>
    </location>
</feature>
<feature type="transmembrane region" description="Helical" evidence="1">
    <location>
        <begin position="80"/>
        <end position="98"/>
    </location>
</feature>
<keyword evidence="1" id="KW-0812">Transmembrane</keyword>
<keyword evidence="1" id="KW-1133">Transmembrane helix</keyword>
<dbReference type="OMA" id="MSILIMR"/>
<accession>A0A8S1NVA2</accession>
<reference evidence="2" key="1">
    <citation type="submission" date="2021-01" db="EMBL/GenBank/DDBJ databases">
        <authorList>
            <consortium name="Genoscope - CEA"/>
            <person name="William W."/>
        </authorList>
    </citation>
    <scope>NUCLEOTIDE SEQUENCE</scope>
</reference>
<dbReference type="Proteomes" id="UP000688137">
    <property type="component" value="Unassembled WGS sequence"/>
</dbReference>
<dbReference type="AlphaFoldDB" id="A0A8S1NVA2"/>
<proteinExistence type="predicted"/>
<comment type="caution">
    <text evidence="2">The sequence shown here is derived from an EMBL/GenBank/DDBJ whole genome shotgun (WGS) entry which is preliminary data.</text>
</comment>
<evidence type="ECO:0008006" key="4">
    <source>
        <dbReference type="Google" id="ProtNLM"/>
    </source>
</evidence>
<feature type="transmembrane region" description="Helical" evidence="1">
    <location>
        <begin position="153"/>
        <end position="173"/>
    </location>
</feature>
<feature type="transmembrane region" description="Helical" evidence="1">
    <location>
        <begin position="53"/>
        <end position="73"/>
    </location>
</feature>
<gene>
    <name evidence="2" type="ORF">PPRIM_AZ9-3.1.T0930018</name>
</gene>
<evidence type="ECO:0000256" key="1">
    <source>
        <dbReference type="SAM" id="Phobius"/>
    </source>
</evidence>